<accession>A0ACA9JXS3</accession>
<comment type="caution">
    <text evidence="1">The sequence shown here is derived from an EMBL/GenBank/DDBJ whole genome shotgun (WGS) entry which is preliminary data.</text>
</comment>
<evidence type="ECO:0000313" key="1">
    <source>
        <dbReference type="EMBL" id="CAG8441358.1"/>
    </source>
</evidence>
<protein>
    <submittedName>
        <fullName evidence="1">3963_t:CDS:1</fullName>
    </submittedName>
</protein>
<evidence type="ECO:0000313" key="2">
    <source>
        <dbReference type="Proteomes" id="UP000789860"/>
    </source>
</evidence>
<dbReference type="EMBL" id="CAJVPM010000318">
    <property type="protein sequence ID" value="CAG8441358.1"/>
    <property type="molecule type" value="Genomic_DNA"/>
</dbReference>
<proteinExistence type="predicted"/>
<keyword evidence="2" id="KW-1185">Reference proteome</keyword>
<dbReference type="Proteomes" id="UP000789860">
    <property type="component" value="Unassembled WGS sequence"/>
</dbReference>
<reference evidence="1" key="1">
    <citation type="submission" date="2021-06" db="EMBL/GenBank/DDBJ databases">
        <authorList>
            <person name="Kallberg Y."/>
            <person name="Tangrot J."/>
            <person name="Rosling A."/>
        </authorList>
    </citation>
    <scope>NUCLEOTIDE SEQUENCE</scope>
    <source>
        <strain evidence="1">AU212A</strain>
    </source>
</reference>
<name>A0ACA9JXS3_9GLOM</name>
<sequence length="317" mass="36563">MTNMLLGRYADGSIRAWNIEQTTFPLFLMVTEQLWHSINLGMRGHKDQVTAIRFISKPSLDGTIIVHRGEIWDFDVTKDVKLIVTGSDDDDLKLWTVDHDVLAQGLESEIKLNDENKKKIARRKKRQKEKKQKAGEDSNMDIDDDLTEINVSDMLTPYHMVRRYDRLIFHQKMILQDLVLMSLTNNTLELYTIGLKKKDKLLENAILSKLYSIDLPGHRNDIRTLTLSFDDELLCSASKSTLKLWNMRTTSCLRTIDCGYALCSNNRYKTWVFGIIFNIASSSQIESIEAHDGPIWSLQVRPDKRELVTGKRQMLGI</sequence>
<gene>
    <name evidence="1" type="ORF">SCALOS_LOCUS647</name>
</gene>
<organism evidence="1 2">
    <name type="scientific">Scutellospora calospora</name>
    <dbReference type="NCBI Taxonomy" id="85575"/>
    <lineage>
        <taxon>Eukaryota</taxon>
        <taxon>Fungi</taxon>
        <taxon>Fungi incertae sedis</taxon>
        <taxon>Mucoromycota</taxon>
        <taxon>Glomeromycotina</taxon>
        <taxon>Glomeromycetes</taxon>
        <taxon>Diversisporales</taxon>
        <taxon>Gigasporaceae</taxon>
        <taxon>Scutellospora</taxon>
    </lineage>
</organism>